<evidence type="ECO:0000313" key="1">
    <source>
        <dbReference type="EMBL" id="GCE11482.1"/>
    </source>
</evidence>
<dbReference type="AlphaFoldDB" id="A0A401ZXB5"/>
<gene>
    <name evidence="1" type="ORF">KTT_13410</name>
</gene>
<name>A0A401ZXB5_9CHLR</name>
<dbReference type="RefSeq" id="WP_126579193.1">
    <property type="nucleotide sequence ID" value="NZ_BIFR01000001.1"/>
</dbReference>
<keyword evidence="2" id="KW-1185">Reference proteome</keyword>
<dbReference type="Proteomes" id="UP000287352">
    <property type="component" value="Unassembled WGS sequence"/>
</dbReference>
<evidence type="ECO:0000313" key="2">
    <source>
        <dbReference type="Proteomes" id="UP000287352"/>
    </source>
</evidence>
<accession>A0A401ZXB5</accession>
<comment type="caution">
    <text evidence="1">The sequence shown here is derived from an EMBL/GenBank/DDBJ whole genome shotgun (WGS) entry which is preliminary data.</text>
</comment>
<reference evidence="2" key="1">
    <citation type="submission" date="2018-12" db="EMBL/GenBank/DDBJ databases">
        <title>Tengunoibacter tsumagoiensis gen. nov., sp. nov., Dictyobacter kobayashii sp. nov., D. alpinus sp. nov., and D. joshuensis sp. nov. and description of Dictyobacteraceae fam. nov. within the order Ktedonobacterales isolated from Tengu-no-mugimeshi.</title>
        <authorList>
            <person name="Wang C.M."/>
            <person name="Zheng Y."/>
            <person name="Sakai Y."/>
            <person name="Toyoda A."/>
            <person name="Minakuchi Y."/>
            <person name="Abe K."/>
            <person name="Yokota A."/>
            <person name="Yabe S."/>
        </authorList>
    </citation>
    <scope>NUCLEOTIDE SEQUENCE [LARGE SCALE GENOMIC DNA]</scope>
    <source>
        <strain evidence="2">Uno3</strain>
    </source>
</reference>
<protein>
    <submittedName>
        <fullName evidence="1">Uncharacterized protein</fullName>
    </submittedName>
</protein>
<sequence length="126" mass="14612">MKLRNHLKEGVRATFPDWKYEPGDDTGFRIDIWNIDGLVPDLEILHIEQEPGFTKVMVRLLRKDVQCRSDISIIVGHMMSLIQESFLLLIDMSSKTTFQYWFLTGGGTHGHEGVFIFDEVDMPHFD</sequence>
<proteinExistence type="predicted"/>
<organism evidence="1 2">
    <name type="scientific">Tengunoibacter tsumagoiensis</name>
    <dbReference type="NCBI Taxonomy" id="2014871"/>
    <lineage>
        <taxon>Bacteria</taxon>
        <taxon>Bacillati</taxon>
        <taxon>Chloroflexota</taxon>
        <taxon>Ktedonobacteria</taxon>
        <taxon>Ktedonobacterales</taxon>
        <taxon>Dictyobacteraceae</taxon>
        <taxon>Tengunoibacter</taxon>
    </lineage>
</organism>
<dbReference type="EMBL" id="BIFR01000001">
    <property type="protein sequence ID" value="GCE11482.1"/>
    <property type="molecule type" value="Genomic_DNA"/>
</dbReference>